<accession>A0A229UGH8</accession>
<evidence type="ECO:0000313" key="2">
    <source>
        <dbReference type="EMBL" id="OXM82506.1"/>
    </source>
</evidence>
<proteinExistence type="predicted"/>
<sequence>MAGWTNIVGWIVSILTAIIGWWLAVRNLNKQHQRSLELDKQKFRRELQIKTADEAIKLLAQGQEILGDIHLFLIQFPGDLKFQYSLTIEITHPRWDNPHVQLISLWDRARKACFDFCYFFESREVILNEFTEMKYDFQNKISETNKVLLDFNTYISQVYYSKYKQDIRLTPFELDQLTEKTNETASYILDLISFIFDFNVELQNAFLSETFGYEVSRRQPTDPKYKVLTKKETAAERH</sequence>
<keyword evidence="1" id="KW-1133">Transmembrane helix</keyword>
<keyword evidence="1" id="KW-0472">Membrane</keyword>
<dbReference type="Proteomes" id="UP000215509">
    <property type="component" value="Unassembled WGS sequence"/>
</dbReference>
<evidence type="ECO:0000256" key="1">
    <source>
        <dbReference type="SAM" id="Phobius"/>
    </source>
</evidence>
<evidence type="ECO:0000313" key="3">
    <source>
        <dbReference type="Proteomes" id="UP000215509"/>
    </source>
</evidence>
<dbReference type="RefSeq" id="WP_094018670.1">
    <property type="nucleotide sequence ID" value="NZ_NMQW01000070.1"/>
</dbReference>
<gene>
    <name evidence="2" type="ORF">CF651_30670</name>
</gene>
<keyword evidence="3" id="KW-1185">Reference proteome</keyword>
<dbReference type="OrthoDB" id="2606538at2"/>
<dbReference type="AlphaFoldDB" id="A0A229UGH8"/>
<keyword evidence="1" id="KW-0812">Transmembrane</keyword>
<reference evidence="2 3" key="1">
    <citation type="submission" date="2017-07" db="EMBL/GenBank/DDBJ databases">
        <title>Genome sequencing and assembly of Paenibacillus rigui.</title>
        <authorList>
            <person name="Mayilraj S."/>
        </authorList>
    </citation>
    <scope>NUCLEOTIDE SEQUENCE [LARGE SCALE GENOMIC DNA]</scope>
    <source>
        <strain evidence="2 3">JCM 16352</strain>
    </source>
</reference>
<comment type="caution">
    <text evidence="2">The sequence shown here is derived from an EMBL/GenBank/DDBJ whole genome shotgun (WGS) entry which is preliminary data.</text>
</comment>
<protein>
    <submittedName>
        <fullName evidence="2">Uncharacterized protein</fullName>
    </submittedName>
</protein>
<feature type="transmembrane region" description="Helical" evidence="1">
    <location>
        <begin position="6"/>
        <end position="25"/>
    </location>
</feature>
<organism evidence="2 3">
    <name type="scientific">Paenibacillus rigui</name>
    <dbReference type="NCBI Taxonomy" id="554312"/>
    <lineage>
        <taxon>Bacteria</taxon>
        <taxon>Bacillati</taxon>
        <taxon>Bacillota</taxon>
        <taxon>Bacilli</taxon>
        <taxon>Bacillales</taxon>
        <taxon>Paenibacillaceae</taxon>
        <taxon>Paenibacillus</taxon>
    </lineage>
</organism>
<name>A0A229UGH8_9BACL</name>
<dbReference type="EMBL" id="NMQW01000070">
    <property type="protein sequence ID" value="OXM82506.1"/>
    <property type="molecule type" value="Genomic_DNA"/>
</dbReference>